<dbReference type="AlphaFoldDB" id="A0A1W7D040"/>
<dbReference type="PROSITE" id="PS50878">
    <property type="entry name" value="RT_POL"/>
    <property type="match status" value="1"/>
</dbReference>
<evidence type="ECO:0000259" key="1">
    <source>
        <dbReference type="PROSITE" id="PS50878"/>
    </source>
</evidence>
<protein>
    <recommendedName>
        <fullName evidence="1">Reverse transcriptase domain-containing protein</fullName>
    </recommendedName>
</protein>
<proteinExistence type="predicted"/>
<gene>
    <name evidence="2" type="ORF">CAG99_14635</name>
</gene>
<accession>A0A1W7D040</accession>
<dbReference type="SUPFAM" id="SSF56672">
    <property type="entry name" value="DNA/RNA polymerases"/>
    <property type="match status" value="1"/>
</dbReference>
<dbReference type="PANTHER" id="PTHR34047">
    <property type="entry name" value="NUCLEAR INTRON MATURASE 1, MITOCHONDRIAL-RELATED"/>
    <property type="match status" value="1"/>
</dbReference>
<organism evidence="2 3">
    <name type="scientific">Streptomyces marincola</name>
    <dbReference type="NCBI Taxonomy" id="2878388"/>
    <lineage>
        <taxon>Bacteria</taxon>
        <taxon>Bacillati</taxon>
        <taxon>Actinomycetota</taxon>
        <taxon>Actinomycetes</taxon>
        <taxon>Kitasatosporales</taxon>
        <taxon>Streptomycetaceae</taxon>
        <taxon>Streptomyces</taxon>
    </lineage>
</organism>
<keyword evidence="3" id="KW-1185">Reference proteome</keyword>
<evidence type="ECO:0000313" key="2">
    <source>
        <dbReference type="EMBL" id="ARQ69930.1"/>
    </source>
</evidence>
<dbReference type="PANTHER" id="PTHR34047:SF8">
    <property type="entry name" value="PROTEIN YKFC"/>
    <property type="match status" value="1"/>
</dbReference>
<sequence length="498" mass="57396">MGLGGAVLRITRILDATWRNHYKWRYLEELPDVIGLDDISRFWPSLHNSIRDDLLENRTRIRSIEIINLPKDPISVRPLVRFSIRDRILYEAIVFGIAAAVDRQIFPSVYSYRWNRLGFSFRDPIKMWLRMQKAASRHLIRNPTHYAAKTDVTSFYESIHLETLSDDLEAATGQADWVSRLRIYLDSFQSFHSAWGIPQGSDASGILANLYLLPVDELLRRRGVRSLRYSDDIYLFGSDFWELRDTILQINEVLRSRRLSMATQKTVIMDTASAINYFSDAEKDAIQYGIEFGSPGTSSLVRKYFDSLFDSGIPSVRDLRFAINRLKRLEDDYALSWVLENASRNPHMSKEIFAYMARFVGSRGSEVATKLASMMSSGEISPYPYLQFQVLRLALKHDIKDARIVDAAWHILEDKNRGSLPREFAVRYIARSGSLSSGMLMKHRFENEQEESMRRALMVGMYESGYHPKRLFQSMAQHQDALGLTASYLDTSPKVPVI</sequence>
<dbReference type="InterPro" id="IPR051083">
    <property type="entry name" value="GrpII_Intron_Splice-Mob/Def"/>
</dbReference>
<dbReference type="EMBL" id="CP021121">
    <property type="protein sequence ID" value="ARQ69930.1"/>
    <property type="molecule type" value="Genomic_DNA"/>
</dbReference>
<dbReference type="Pfam" id="PF00078">
    <property type="entry name" value="RVT_1"/>
    <property type="match status" value="1"/>
</dbReference>
<name>A0A1W7D040_9ACTN</name>
<reference evidence="2 3" key="1">
    <citation type="submission" date="2017-05" db="EMBL/GenBank/DDBJ databases">
        <title>Complete genome sequence of Streptomyces sp. SCSIO 03032 revealed the diverse biosynthetic pathways for its bioactive secondary metabolites.</title>
        <authorList>
            <person name="Ma L."/>
            <person name="Zhu Y."/>
            <person name="Zhang W."/>
            <person name="Zhang G."/>
            <person name="Tian X."/>
            <person name="Zhang S."/>
            <person name="Zhang C."/>
        </authorList>
    </citation>
    <scope>NUCLEOTIDE SEQUENCE [LARGE SCALE GENOMIC DNA]</scope>
    <source>
        <strain evidence="2 3">SCSIO 03032</strain>
    </source>
</reference>
<dbReference type="InterPro" id="IPR043502">
    <property type="entry name" value="DNA/RNA_pol_sf"/>
</dbReference>
<dbReference type="KEGG" id="smao:CAG99_14635"/>
<feature type="domain" description="Reverse transcriptase" evidence="1">
    <location>
        <begin position="50"/>
        <end position="292"/>
    </location>
</feature>
<dbReference type="CDD" id="cd01646">
    <property type="entry name" value="RT_Bac_retron_I"/>
    <property type="match status" value="1"/>
</dbReference>
<evidence type="ECO:0000313" key="3">
    <source>
        <dbReference type="Proteomes" id="UP000194218"/>
    </source>
</evidence>
<dbReference type="Proteomes" id="UP000194218">
    <property type="component" value="Chromosome"/>
</dbReference>
<dbReference type="InterPro" id="IPR000477">
    <property type="entry name" value="RT_dom"/>
</dbReference>